<comment type="caution">
    <text evidence="7">The sequence shown here is derived from an EMBL/GenBank/DDBJ whole genome shotgun (WGS) entry which is preliminary data.</text>
</comment>
<evidence type="ECO:0000256" key="3">
    <source>
        <dbReference type="ARBA" id="ARBA00022692"/>
    </source>
</evidence>
<feature type="transmembrane region" description="Helical" evidence="6">
    <location>
        <begin position="170"/>
        <end position="192"/>
    </location>
</feature>
<dbReference type="InterPro" id="IPR017039">
    <property type="entry name" value="Virul_fac_BrkB"/>
</dbReference>
<keyword evidence="5 6" id="KW-0472">Membrane</keyword>
<keyword evidence="2" id="KW-1003">Cell membrane</keyword>
<evidence type="ECO:0000256" key="4">
    <source>
        <dbReference type="ARBA" id="ARBA00022989"/>
    </source>
</evidence>
<feature type="transmembrane region" description="Helical" evidence="6">
    <location>
        <begin position="212"/>
        <end position="231"/>
    </location>
</feature>
<dbReference type="GO" id="GO:0005886">
    <property type="term" value="C:plasma membrane"/>
    <property type="evidence" value="ECO:0007669"/>
    <property type="project" value="UniProtKB-SubCell"/>
</dbReference>
<feature type="transmembrane region" description="Helical" evidence="6">
    <location>
        <begin position="46"/>
        <end position="72"/>
    </location>
</feature>
<evidence type="ECO:0000256" key="6">
    <source>
        <dbReference type="SAM" id="Phobius"/>
    </source>
</evidence>
<gene>
    <name evidence="7" type="ORF">GWO12_09685</name>
</gene>
<dbReference type="EMBL" id="JAACAK010000075">
    <property type="protein sequence ID" value="NIR75361.1"/>
    <property type="molecule type" value="Genomic_DNA"/>
</dbReference>
<keyword evidence="3 6" id="KW-0812">Transmembrane</keyword>
<dbReference type="PANTHER" id="PTHR30213:SF0">
    <property type="entry name" value="UPF0761 MEMBRANE PROTEIN YIHY"/>
    <property type="match status" value="1"/>
</dbReference>
<dbReference type="AlphaFoldDB" id="A0AAE5C9D0"/>
<feature type="transmembrane region" description="Helical" evidence="6">
    <location>
        <begin position="243"/>
        <end position="266"/>
    </location>
</feature>
<organism evidence="7 8">
    <name type="scientific">Candidatus Kutchimonas denitrificans</name>
    <dbReference type="NCBI Taxonomy" id="3056748"/>
    <lineage>
        <taxon>Bacteria</taxon>
        <taxon>Pseudomonadati</taxon>
        <taxon>Gemmatimonadota</taxon>
        <taxon>Gemmatimonadia</taxon>
        <taxon>Candidatus Palauibacterales</taxon>
        <taxon>Candidatus Palauibacteraceae</taxon>
        <taxon>Candidatus Kutchimonas</taxon>
    </lineage>
</organism>
<dbReference type="PIRSF" id="PIRSF035875">
    <property type="entry name" value="RNase_BN"/>
    <property type="match status" value="1"/>
</dbReference>
<sequence length="320" mass="35811">MNAKDQAQLPRYRRWPSRLWRAASGFAAAVKDYAVRVFEKADDDNIFVLASGLTFSVLVAAVPFLFIIVALISLTLERAAQSAGIEPIEQLRRYLDVIVPFIGRGGAGRSLPEEVIESVLARGQAIGIISFGAFLWFSTRLFGSIRAVLREVFDLRQSRGIVQGKIFDAEMVLVSSVLLILNIGITVVFNLAKAQSFEFLGLSQTHIGILEAIYAQVTAFAFIFLLFLLLYKYVPARRIPWRMAVAAAVFTAVCFELLKLAFTLYLTQLANFRSIYGGIATLVIVVIWLYYLAIVFVLGAEVAQVHELRRVRRHQMEVLE</sequence>
<dbReference type="NCBIfam" id="TIGR00765">
    <property type="entry name" value="yihY_not_rbn"/>
    <property type="match status" value="1"/>
</dbReference>
<feature type="transmembrane region" description="Helical" evidence="6">
    <location>
        <begin position="278"/>
        <end position="303"/>
    </location>
</feature>
<dbReference type="Proteomes" id="UP000702544">
    <property type="component" value="Unassembled WGS sequence"/>
</dbReference>
<evidence type="ECO:0000313" key="8">
    <source>
        <dbReference type="Proteomes" id="UP000702544"/>
    </source>
</evidence>
<keyword evidence="4 6" id="KW-1133">Transmembrane helix</keyword>
<protein>
    <submittedName>
        <fullName evidence="7">YihY/virulence factor BrkB family protein</fullName>
    </submittedName>
</protein>
<comment type="subcellular location">
    <subcellularLocation>
        <location evidence="1">Cell membrane</location>
        <topology evidence="1">Multi-pass membrane protein</topology>
    </subcellularLocation>
</comment>
<dbReference type="PANTHER" id="PTHR30213">
    <property type="entry name" value="INNER MEMBRANE PROTEIN YHJD"/>
    <property type="match status" value="1"/>
</dbReference>
<reference evidence="7 8" key="1">
    <citation type="submission" date="2020-01" db="EMBL/GenBank/DDBJ databases">
        <title>Genomes assembled from Gulf of Kutch pelagic sediment metagenomes.</title>
        <authorList>
            <person name="Chandrashekar M."/>
            <person name="Mahajan M.S."/>
            <person name="Dave K.J."/>
            <person name="Vatsa P."/>
            <person name="Nathani N.M."/>
        </authorList>
    </citation>
    <scope>NUCLEOTIDE SEQUENCE [LARGE SCALE GENOMIC DNA]</scope>
    <source>
        <strain evidence="7">KS3-K002</strain>
    </source>
</reference>
<evidence type="ECO:0000256" key="2">
    <source>
        <dbReference type="ARBA" id="ARBA00022475"/>
    </source>
</evidence>
<evidence type="ECO:0000313" key="7">
    <source>
        <dbReference type="EMBL" id="NIR75361.1"/>
    </source>
</evidence>
<feature type="transmembrane region" description="Helical" evidence="6">
    <location>
        <begin position="125"/>
        <end position="149"/>
    </location>
</feature>
<accession>A0AAE5C9D0</accession>
<evidence type="ECO:0000256" key="5">
    <source>
        <dbReference type="ARBA" id="ARBA00023136"/>
    </source>
</evidence>
<evidence type="ECO:0000256" key="1">
    <source>
        <dbReference type="ARBA" id="ARBA00004651"/>
    </source>
</evidence>
<proteinExistence type="predicted"/>
<name>A0AAE5C9D0_9BACT</name>
<dbReference type="Pfam" id="PF03631">
    <property type="entry name" value="Virul_fac_BrkB"/>
    <property type="match status" value="1"/>
</dbReference>